<accession>A0A5C5Y4A2</accession>
<reference evidence="3 4" key="1">
    <citation type="submission" date="2019-02" db="EMBL/GenBank/DDBJ databases">
        <title>Deep-cultivation of Planctomycetes and their phenomic and genomic characterization uncovers novel biology.</title>
        <authorList>
            <person name="Wiegand S."/>
            <person name="Jogler M."/>
            <person name="Boedeker C."/>
            <person name="Pinto D."/>
            <person name="Vollmers J."/>
            <person name="Rivas-Marin E."/>
            <person name="Kohn T."/>
            <person name="Peeters S.H."/>
            <person name="Heuer A."/>
            <person name="Rast P."/>
            <person name="Oberbeckmann S."/>
            <person name="Bunk B."/>
            <person name="Jeske O."/>
            <person name="Meyerdierks A."/>
            <person name="Storesund J.E."/>
            <person name="Kallscheuer N."/>
            <person name="Luecker S."/>
            <person name="Lage O.M."/>
            <person name="Pohl T."/>
            <person name="Merkel B.J."/>
            <person name="Hornburger P."/>
            <person name="Mueller R.-W."/>
            <person name="Bruemmer F."/>
            <person name="Labrenz M."/>
            <person name="Spormann A.M."/>
            <person name="Op Den Camp H."/>
            <person name="Overmann J."/>
            <person name="Amann R."/>
            <person name="Jetten M.S.M."/>
            <person name="Mascher T."/>
            <person name="Medema M.H."/>
            <person name="Devos D.P."/>
            <person name="Kaster A.-K."/>
            <person name="Ovreas L."/>
            <person name="Rohde M."/>
            <person name="Galperin M.Y."/>
            <person name="Jogler C."/>
        </authorList>
    </citation>
    <scope>NUCLEOTIDE SEQUENCE [LARGE SCALE GENOMIC DNA]</scope>
    <source>
        <strain evidence="3 4">Pan14r</strain>
    </source>
</reference>
<comment type="caution">
    <text evidence="3">The sequence shown here is derived from an EMBL/GenBank/DDBJ whole genome shotgun (WGS) entry which is preliminary data.</text>
</comment>
<sequence>MPDPPAPDSPTPDRDATRVEFSQCVEFNQLLVALSRADLSLRLYPGRYGDAFVDDLRALESDIARSIGLGGELPAVLDDVKVTPPRYAAAFRTWVGKADASVALSAFTQSDPRESLQLHAWYRTGASLAVLLAVACVVFVMAAVFSAPRMDRLFDDLGLDGGDQTGLLWWMAGTVCIAVFVLLAAGFYFGRRVLGGLHDSIANSNLSNFGSSARRQSFASDIAARTAALVSTGWSSDVAVRESIRLSVNRNDPPGTWGSLLQWASRTESSPHSADGADPPTGPTEGSSPAFFQSVSNAYQQLSEFGRPRQSPWPALTHALIGGVLVATAAYFLIGPYVRLLIAVS</sequence>
<evidence type="ECO:0000313" key="4">
    <source>
        <dbReference type="Proteomes" id="UP000317238"/>
    </source>
</evidence>
<feature type="transmembrane region" description="Helical" evidence="2">
    <location>
        <begin position="315"/>
        <end position="334"/>
    </location>
</feature>
<feature type="transmembrane region" description="Helical" evidence="2">
    <location>
        <begin position="126"/>
        <end position="147"/>
    </location>
</feature>
<keyword evidence="2" id="KW-1133">Transmembrane helix</keyword>
<evidence type="ECO:0000256" key="1">
    <source>
        <dbReference type="SAM" id="MobiDB-lite"/>
    </source>
</evidence>
<keyword evidence="4" id="KW-1185">Reference proteome</keyword>
<name>A0A5C5Y4A2_9PLAN</name>
<protein>
    <submittedName>
        <fullName evidence="3">Uncharacterized protein</fullName>
    </submittedName>
</protein>
<keyword evidence="2" id="KW-0812">Transmembrane</keyword>
<evidence type="ECO:0000313" key="3">
    <source>
        <dbReference type="EMBL" id="TWT69563.1"/>
    </source>
</evidence>
<dbReference type="EMBL" id="SJPL01000001">
    <property type="protein sequence ID" value="TWT69563.1"/>
    <property type="molecule type" value="Genomic_DNA"/>
</dbReference>
<feature type="region of interest" description="Disordered" evidence="1">
    <location>
        <begin position="268"/>
        <end position="289"/>
    </location>
</feature>
<organism evidence="3 4">
    <name type="scientific">Crateriforma conspicua</name>
    <dbReference type="NCBI Taxonomy" id="2527996"/>
    <lineage>
        <taxon>Bacteria</taxon>
        <taxon>Pseudomonadati</taxon>
        <taxon>Planctomycetota</taxon>
        <taxon>Planctomycetia</taxon>
        <taxon>Planctomycetales</taxon>
        <taxon>Planctomycetaceae</taxon>
        <taxon>Crateriforma</taxon>
    </lineage>
</organism>
<dbReference type="AlphaFoldDB" id="A0A5C5Y4A2"/>
<gene>
    <name evidence="3" type="ORF">Pan14r_18510</name>
</gene>
<feature type="transmembrane region" description="Helical" evidence="2">
    <location>
        <begin position="167"/>
        <end position="189"/>
    </location>
</feature>
<proteinExistence type="predicted"/>
<keyword evidence="2" id="KW-0472">Membrane</keyword>
<dbReference type="Proteomes" id="UP000317238">
    <property type="component" value="Unassembled WGS sequence"/>
</dbReference>
<evidence type="ECO:0000256" key="2">
    <source>
        <dbReference type="SAM" id="Phobius"/>
    </source>
</evidence>